<protein>
    <submittedName>
        <fullName evidence="1">Uncharacterized protein</fullName>
    </submittedName>
</protein>
<dbReference type="AlphaFoldDB" id="A0A3S9Y9Q0"/>
<sequence>MSIDDKSIEEMANYVLYGFKAVKTADSQTSPIVWFASTDYTTTTDISWHTEYQSYAAPYKQSGPVSSYSARDITLGKTMKIKNKKCLGEVSGDPDASKPIKVTNGLDDTQFRTGIAQRPSLTNEFRPLCVSKIIADGTNAFMPVEKIMLIFATEAVDEGAVITQAFSAGLLIDVTGASERKVTFSTSNSWKWDTGAPWAKKITAQEDITKHLVVGQKLELLA</sequence>
<dbReference type="EMBL" id="CP029042">
    <property type="protein sequence ID" value="AZS71695.1"/>
    <property type="molecule type" value="Genomic_DNA"/>
</dbReference>
<dbReference type="Proteomes" id="UP000275579">
    <property type="component" value="Chromosome"/>
</dbReference>
<organism evidence="1 2">
    <name type="scientific">Streptomyces lydicus</name>
    <dbReference type="NCBI Taxonomy" id="47763"/>
    <lineage>
        <taxon>Bacteria</taxon>
        <taxon>Bacillati</taxon>
        <taxon>Actinomycetota</taxon>
        <taxon>Actinomycetes</taxon>
        <taxon>Kitasatosporales</taxon>
        <taxon>Streptomycetaceae</taxon>
        <taxon>Streptomyces</taxon>
    </lineage>
</organism>
<evidence type="ECO:0000313" key="2">
    <source>
        <dbReference type="Proteomes" id="UP000275579"/>
    </source>
</evidence>
<gene>
    <name evidence="1" type="ORF">DDE74_12665</name>
</gene>
<name>A0A3S9Y9Q0_9ACTN</name>
<dbReference type="RefSeq" id="WP_127150722.1">
    <property type="nucleotide sequence ID" value="NZ_CP029042.1"/>
</dbReference>
<reference evidence="1 2" key="1">
    <citation type="submission" date="2018-04" db="EMBL/GenBank/DDBJ databases">
        <title>Complete genome sequences of Streptomyces lydicus strain WYEC and characterization of antagonistic properties of biological control agents.</title>
        <authorList>
            <person name="Mariita R.M."/>
            <person name="Sello J.K."/>
        </authorList>
    </citation>
    <scope>NUCLEOTIDE SEQUENCE [LARGE SCALE GENOMIC DNA]</scope>
    <source>
        <strain evidence="1 2">WYEC 108</strain>
    </source>
</reference>
<accession>A0A3S9Y9Q0</accession>
<proteinExistence type="predicted"/>
<evidence type="ECO:0000313" key="1">
    <source>
        <dbReference type="EMBL" id="AZS71695.1"/>
    </source>
</evidence>